<dbReference type="Pfam" id="PF00149">
    <property type="entry name" value="Metallophos"/>
    <property type="match status" value="1"/>
</dbReference>
<dbReference type="Gene3D" id="1.10.238.10">
    <property type="entry name" value="EF-hand"/>
    <property type="match status" value="1"/>
</dbReference>
<dbReference type="Proteomes" id="UP000007879">
    <property type="component" value="Unassembled WGS sequence"/>
</dbReference>
<protein>
    <recommendedName>
        <fullName evidence="3">Serine/threonine-protein phosphatase</fullName>
        <ecNumber evidence="3">3.1.3.16</ecNumber>
    </recommendedName>
</protein>
<dbReference type="InterPro" id="IPR004843">
    <property type="entry name" value="Calcineurin-like_PHP"/>
</dbReference>
<feature type="region of interest" description="Disordered" evidence="4">
    <location>
        <begin position="99"/>
        <end position="127"/>
    </location>
</feature>
<dbReference type="Pfam" id="PF13499">
    <property type="entry name" value="EF-hand_7"/>
    <property type="match status" value="1"/>
</dbReference>
<dbReference type="SMART" id="SM00156">
    <property type="entry name" value="PP2Ac"/>
    <property type="match status" value="1"/>
</dbReference>
<reference evidence="7" key="1">
    <citation type="journal article" date="2010" name="Nature">
        <title>The Amphimedon queenslandica genome and the evolution of animal complexity.</title>
        <authorList>
            <person name="Srivastava M."/>
            <person name="Simakov O."/>
            <person name="Chapman J."/>
            <person name="Fahey B."/>
            <person name="Gauthier M.E."/>
            <person name="Mitros T."/>
            <person name="Richards G.S."/>
            <person name="Conaco C."/>
            <person name="Dacre M."/>
            <person name="Hellsten U."/>
            <person name="Larroux C."/>
            <person name="Putnam N.H."/>
            <person name="Stanke M."/>
            <person name="Adamska M."/>
            <person name="Darling A."/>
            <person name="Degnan S.M."/>
            <person name="Oakley T.H."/>
            <person name="Plachetzki D.C."/>
            <person name="Zhai Y."/>
            <person name="Adamski M."/>
            <person name="Calcino A."/>
            <person name="Cummins S.F."/>
            <person name="Goodstein D.M."/>
            <person name="Harris C."/>
            <person name="Jackson D.J."/>
            <person name="Leys S.P."/>
            <person name="Shu S."/>
            <person name="Woodcroft B.J."/>
            <person name="Vervoort M."/>
            <person name="Kosik K.S."/>
            <person name="Manning G."/>
            <person name="Degnan B.M."/>
            <person name="Rokhsar D.S."/>
        </authorList>
    </citation>
    <scope>NUCLEOTIDE SEQUENCE [LARGE SCALE GENOMIC DNA]</scope>
</reference>
<dbReference type="EnsemblMetazoa" id="XM_011408021.2">
    <property type="protein sequence ID" value="XP_011406323.2"/>
    <property type="gene ID" value="LOC100632634"/>
</dbReference>
<dbReference type="PANTHER" id="PTHR45673">
    <property type="entry name" value="SERINE/THREONINE-PROTEIN PHOSPHATASE 2B CATALYTIC SUBUNIT 1-RELATED"/>
    <property type="match status" value="1"/>
</dbReference>
<dbReference type="InterPro" id="IPR043360">
    <property type="entry name" value="PP2B"/>
</dbReference>
<dbReference type="KEGG" id="aqu:100632634"/>
<keyword evidence="3" id="KW-0378">Hydrolase</keyword>
<proteinExistence type="inferred from homology"/>
<gene>
    <name evidence="6" type="primary">100632634</name>
</gene>
<dbReference type="GO" id="GO:0033192">
    <property type="term" value="F:calmodulin-dependent protein phosphatase activity"/>
    <property type="evidence" value="ECO:0007669"/>
    <property type="project" value="InterPro"/>
</dbReference>
<evidence type="ECO:0000256" key="1">
    <source>
        <dbReference type="ARBA" id="ARBA00008294"/>
    </source>
</evidence>
<keyword evidence="7" id="KW-1185">Reference proteome</keyword>
<comment type="catalytic activity">
    <reaction evidence="3">
        <text>O-phospho-L-threonyl-[protein] + H2O = L-threonyl-[protein] + phosphate</text>
        <dbReference type="Rhea" id="RHEA:47004"/>
        <dbReference type="Rhea" id="RHEA-COMP:11060"/>
        <dbReference type="Rhea" id="RHEA-COMP:11605"/>
        <dbReference type="ChEBI" id="CHEBI:15377"/>
        <dbReference type="ChEBI" id="CHEBI:30013"/>
        <dbReference type="ChEBI" id="CHEBI:43474"/>
        <dbReference type="ChEBI" id="CHEBI:61977"/>
        <dbReference type="EC" id="3.1.3.16"/>
    </reaction>
</comment>
<sequence length="732" mass="82332">MVTIEQAKEIIYTLSENFSSLSPDRQWSREPQEASNYKLLERSSVQGLIEEAGKLFKDEETLLRLSAPIVVIGDIHGQFCDLVDIFSYTNSEHLIRREGAATTSQDIPTDPSHKEEEGSCPPSQVSCPPLPTLINGYYSFDPKPLQGHNSIKKPHSPSYLFLGDYVDRGCYSSECILFLLALKVAYPSRFFMLRGNHESRCMTQFSYAEGINFAEECQSKYGEETYESFMRCFDSLPLAAIVENKFGKWLCCHGGIGSKIKSLGSIESLERFKEPPLSGPFCDLIWSDPLLEEVLGRRMSDKDYQEFLEIDYLPNPPRGCSCFYGYLAITPFLNNNDLLGIIRAHQCKEEGIGYAYTNNRKELFPFPLVTTLFSASNYCGSYTNKGAILLIYTDDIKVIKYRSGGETWCENVPYCPPVDPTSVPVDPTSVPVDSTSVPVDTISDTTSVTATDVVAPKPLPSIIEPINEEEEEEGEETQSKKDQVFRTRSGAMTQDKRRNSLDFLPQTPNRSHSVSHPPSVPVTIKKRTTLRRKSMHMIRQGHTGEKGSEEFREALKKDAQHEMHPGWNSVRKLAGVVGKMQVLRKKKILDESSSGEESPPPSSEGSRSLRKHFSQTLLDKVGKQDETQIKLIFQSIDKNNDGQLSMTELQDFALQLGMVHSATDEVRKEMEKLLNEMDQDNDGHVSFEEFTQYLTALSLLEENTILTEVAPTTPVDVVPKESFTEKTKILNT</sequence>
<dbReference type="EnsemblMetazoa" id="Aqu2.1.21235_001">
    <property type="protein sequence ID" value="Aqu2.1.21235_001"/>
    <property type="gene ID" value="Aqu2.1.21235"/>
</dbReference>
<dbReference type="EC" id="3.1.3.16" evidence="3"/>
<dbReference type="InterPro" id="IPR006186">
    <property type="entry name" value="Ser/Thr-sp_prot-phosphatase"/>
</dbReference>
<feature type="region of interest" description="Disordered" evidence="4">
    <location>
        <begin position="587"/>
        <end position="610"/>
    </location>
</feature>
<dbReference type="CDD" id="cd00051">
    <property type="entry name" value="EFh"/>
    <property type="match status" value="1"/>
</dbReference>
<dbReference type="Gene3D" id="3.60.21.10">
    <property type="match status" value="1"/>
</dbReference>
<feature type="region of interest" description="Disordered" evidence="4">
    <location>
        <begin position="459"/>
        <end position="520"/>
    </location>
</feature>
<dbReference type="PRINTS" id="PR00114">
    <property type="entry name" value="STPHPHTASE"/>
</dbReference>
<evidence type="ECO:0000256" key="4">
    <source>
        <dbReference type="SAM" id="MobiDB-lite"/>
    </source>
</evidence>
<dbReference type="GO" id="GO:0005509">
    <property type="term" value="F:calcium ion binding"/>
    <property type="evidence" value="ECO:0007669"/>
    <property type="project" value="InterPro"/>
</dbReference>
<feature type="domain" description="EF-hand" evidence="5">
    <location>
        <begin position="624"/>
        <end position="659"/>
    </location>
</feature>
<dbReference type="AlphaFoldDB" id="A0A1X7U0C1"/>
<dbReference type="STRING" id="400682.A0A1X7U0C1"/>
<accession>A0A1X7U0C1</accession>
<dbReference type="SUPFAM" id="SSF47473">
    <property type="entry name" value="EF-hand"/>
    <property type="match status" value="1"/>
</dbReference>
<dbReference type="InterPro" id="IPR011992">
    <property type="entry name" value="EF-hand-dom_pair"/>
</dbReference>
<evidence type="ECO:0000256" key="2">
    <source>
        <dbReference type="ARBA" id="ARBA00022837"/>
    </source>
</evidence>
<evidence type="ECO:0000259" key="5">
    <source>
        <dbReference type="PROSITE" id="PS50222"/>
    </source>
</evidence>
<dbReference type="eggNOG" id="KOG0375">
    <property type="taxonomic scope" value="Eukaryota"/>
</dbReference>
<organism evidence="6">
    <name type="scientific">Amphimedon queenslandica</name>
    <name type="common">Sponge</name>
    <dbReference type="NCBI Taxonomy" id="400682"/>
    <lineage>
        <taxon>Eukaryota</taxon>
        <taxon>Metazoa</taxon>
        <taxon>Porifera</taxon>
        <taxon>Demospongiae</taxon>
        <taxon>Heteroscleromorpha</taxon>
        <taxon>Haplosclerida</taxon>
        <taxon>Niphatidae</taxon>
        <taxon>Amphimedon</taxon>
    </lineage>
</organism>
<reference evidence="6" key="2">
    <citation type="submission" date="2017-05" db="UniProtKB">
        <authorList>
            <consortium name="EnsemblMetazoa"/>
        </authorList>
    </citation>
    <scope>IDENTIFICATION</scope>
</reference>
<evidence type="ECO:0000256" key="3">
    <source>
        <dbReference type="RuleBase" id="RU004273"/>
    </source>
</evidence>
<evidence type="ECO:0000313" key="6">
    <source>
        <dbReference type="EnsemblMetazoa" id="Aqu2.1.21235_001"/>
    </source>
</evidence>
<feature type="domain" description="EF-hand" evidence="5">
    <location>
        <begin position="665"/>
        <end position="700"/>
    </location>
</feature>
<dbReference type="PROSITE" id="PS50222">
    <property type="entry name" value="EF_HAND_2"/>
    <property type="match status" value="2"/>
</dbReference>
<comment type="similarity">
    <text evidence="1 3">Belongs to the PPP phosphatase family.</text>
</comment>
<name>A0A1X7U0C1_AMPQE</name>
<dbReference type="GO" id="GO:0097720">
    <property type="term" value="P:calcineurin-mediated signaling"/>
    <property type="evidence" value="ECO:0007669"/>
    <property type="project" value="InterPro"/>
</dbReference>
<dbReference type="InterPro" id="IPR029052">
    <property type="entry name" value="Metallo-depent_PP-like"/>
</dbReference>
<dbReference type="SMART" id="SM00054">
    <property type="entry name" value="EFh"/>
    <property type="match status" value="2"/>
</dbReference>
<feature type="compositionally biased region" description="Acidic residues" evidence="4">
    <location>
        <begin position="466"/>
        <end position="476"/>
    </location>
</feature>
<dbReference type="InterPro" id="IPR002048">
    <property type="entry name" value="EF_hand_dom"/>
</dbReference>
<dbReference type="OrthoDB" id="5593063at2759"/>
<dbReference type="PROSITE" id="PS00018">
    <property type="entry name" value="EF_HAND_1"/>
    <property type="match status" value="2"/>
</dbReference>
<keyword evidence="2" id="KW-0106">Calcium</keyword>
<dbReference type="PROSITE" id="PS00125">
    <property type="entry name" value="SER_THR_PHOSPHATASE"/>
    <property type="match status" value="1"/>
</dbReference>
<dbReference type="InterPro" id="IPR018247">
    <property type="entry name" value="EF_Hand_1_Ca_BS"/>
</dbReference>
<evidence type="ECO:0000313" key="7">
    <source>
        <dbReference type="Proteomes" id="UP000007879"/>
    </source>
</evidence>
<dbReference type="InParanoid" id="A0A1X7U0C1"/>
<dbReference type="SUPFAM" id="SSF56300">
    <property type="entry name" value="Metallo-dependent phosphatases"/>
    <property type="match status" value="1"/>
</dbReference>